<evidence type="ECO:0000313" key="4">
    <source>
        <dbReference type="EMBL" id="KAJ1355223.1"/>
    </source>
</evidence>
<evidence type="ECO:0000256" key="2">
    <source>
        <dbReference type="ARBA" id="ARBA00017682"/>
    </source>
</evidence>
<name>A0AAD5MEB6_PARTN</name>
<dbReference type="AlphaFoldDB" id="A0AAD5MEB6"/>
<keyword evidence="3" id="KW-0235">DNA replication</keyword>
<dbReference type="GO" id="GO:0031390">
    <property type="term" value="C:Ctf18 RFC-like complex"/>
    <property type="evidence" value="ECO:0007669"/>
    <property type="project" value="InterPro"/>
</dbReference>
<dbReference type="Pfam" id="PF09724">
    <property type="entry name" value="Dcc1"/>
    <property type="match status" value="1"/>
</dbReference>
<dbReference type="GO" id="GO:0000775">
    <property type="term" value="C:chromosome, centromeric region"/>
    <property type="evidence" value="ECO:0007669"/>
    <property type="project" value="TreeGrafter"/>
</dbReference>
<organism evidence="4 5">
    <name type="scientific">Parelaphostrongylus tenuis</name>
    <name type="common">Meningeal worm</name>
    <dbReference type="NCBI Taxonomy" id="148309"/>
    <lineage>
        <taxon>Eukaryota</taxon>
        <taxon>Metazoa</taxon>
        <taxon>Ecdysozoa</taxon>
        <taxon>Nematoda</taxon>
        <taxon>Chromadorea</taxon>
        <taxon>Rhabditida</taxon>
        <taxon>Rhabditina</taxon>
        <taxon>Rhabditomorpha</taxon>
        <taxon>Strongyloidea</taxon>
        <taxon>Metastrongylidae</taxon>
        <taxon>Parelaphostrongylus</taxon>
    </lineage>
</organism>
<dbReference type="InterPro" id="IPR019128">
    <property type="entry name" value="Dcc1"/>
</dbReference>
<comment type="similarity">
    <text evidence="1">Belongs to the DCC1 family.</text>
</comment>
<dbReference type="GO" id="GO:0006260">
    <property type="term" value="P:DNA replication"/>
    <property type="evidence" value="ECO:0007669"/>
    <property type="project" value="UniProtKB-KW"/>
</dbReference>
<proteinExistence type="inferred from homology"/>
<accession>A0AAD5MEB6</accession>
<sequence>MEMNMMQQQQQQQQQSTMISINEPTVEPTTEPGDIEDSTNAVEFIFAYLKAADKIQKFKTDIQQIRFSDKFGLKDYRLIQVTKEIAESAAVGEKLIFRGLDDDPVVLCTESETYSVKHVETRGTLLVTTGVIDPDEKFLDKTTVAVLSLTYLELKKKSLHSLALLRQLSQMEELLWEWPNANTNDNNLYTLEDIRSVVQMSDNELSYVMDQMPIVEHFGKVRWMSNDLQDKLLDLIVEAFDDPEMTSVSLTHLTAQALRSFLPENVTDAIIHWFLRKICKRTGNGDYDVDADALCRARAAQLLRSAPEFEIDDFHKRVEAMMPFGINFNSSVLSDISIQHKNAIASYISYLSVEELPPDPRDRLKTLFSKQREWKLDVIRLFFSDICRDEYELDVFLIDTCNYIQLEDRTVVLCSMQRV</sequence>
<comment type="caution">
    <text evidence="4">The sequence shown here is derived from an EMBL/GenBank/DDBJ whole genome shotgun (WGS) entry which is preliminary data.</text>
</comment>
<dbReference type="Proteomes" id="UP001196413">
    <property type="component" value="Unassembled WGS sequence"/>
</dbReference>
<dbReference type="GO" id="GO:0034088">
    <property type="term" value="P:maintenance of mitotic sister chromatid cohesion"/>
    <property type="evidence" value="ECO:0007669"/>
    <property type="project" value="TreeGrafter"/>
</dbReference>
<reference evidence="4" key="1">
    <citation type="submission" date="2021-06" db="EMBL/GenBank/DDBJ databases">
        <title>Parelaphostrongylus tenuis whole genome reference sequence.</title>
        <authorList>
            <person name="Garwood T.J."/>
            <person name="Larsen P.A."/>
            <person name="Fountain-Jones N.M."/>
            <person name="Garbe J.R."/>
            <person name="Macchietto M.G."/>
            <person name="Kania S.A."/>
            <person name="Gerhold R.W."/>
            <person name="Richards J.E."/>
            <person name="Wolf T.M."/>
        </authorList>
    </citation>
    <scope>NUCLEOTIDE SEQUENCE</scope>
    <source>
        <strain evidence="4">MNPRO001-30</strain>
        <tissue evidence="4">Meninges</tissue>
    </source>
</reference>
<protein>
    <recommendedName>
        <fullName evidence="2">Sister chromatid cohesion protein DCC1</fullName>
    </recommendedName>
</protein>
<dbReference type="PANTHER" id="PTHR13395">
    <property type="entry name" value="SISTER CHROMATID COHESION PROTEIN DCC1-RELATED"/>
    <property type="match status" value="1"/>
</dbReference>
<dbReference type="GO" id="GO:0000785">
    <property type="term" value="C:chromatin"/>
    <property type="evidence" value="ECO:0007669"/>
    <property type="project" value="TreeGrafter"/>
</dbReference>
<gene>
    <name evidence="4" type="ORF">KIN20_012546</name>
</gene>
<evidence type="ECO:0000256" key="1">
    <source>
        <dbReference type="ARBA" id="ARBA00007017"/>
    </source>
</evidence>
<evidence type="ECO:0000313" key="5">
    <source>
        <dbReference type="Proteomes" id="UP001196413"/>
    </source>
</evidence>
<evidence type="ECO:0000256" key="3">
    <source>
        <dbReference type="ARBA" id="ARBA00022705"/>
    </source>
</evidence>
<dbReference type="EMBL" id="JAHQIW010002392">
    <property type="protein sequence ID" value="KAJ1355223.1"/>
    <property type="molecule type" value="Genomic_DNA"/>
</dbReference>
<dbReference type="PANTHER" id="PTHR13395:SF6">
    <property type="entry name" value="SISTER CHROMATID COHESION PROTEIN DCC1"/>
    <property type="match status" value="1"/>
</dbReference>
<keyword evidence="5" id="KW-1185">Reference proteome</keyword>